<evidence type="ECO:0000313" key="3">
    <source>
        <dbReference type="Proteomes" id="UP000190776"/>
    </source>
</evidence>
<protein>
    <recommendedName>
        <fullName evidence="4">DUF1770-domain-containing protein</fullName>
    </recommendedName>
</protein>
<accession>A0A1S8B6D1</accession>
<feature type="region of interest" description="Disordered" evidence="1">
    <location>
        <begin position="1"/>
        <end position="78"/>
    </location>
</feature>
<evidence type="ECO:0000256" key="1">
    <source>
        <dbReference type="SAM" id="MobiDB-lite"/>
    </source>
</evidence>
<dbReference type="Proteomes" id="UP000190776">
    <property type="component" value="Unassembled WGS sequence"/>
</dbReference>
<gene>
    <name evidence="2" type="ORF">BK809_0000940</name>
</gene>
<feature type="compositionally biased region" description="Basic residues" evidence="1">
    <location>
        <begin position="64"/>
        <end position="73"/>
    </location>
</feature>
<evidence type="ECO:0000313" key="2">
    <source>
        <dbReference type="EMBL" id="OMP82751.1"/>
    </source>
</evidence>
<comment type="caution">
    <text evidence="2">The sequence shown here is derived from an EMBL/GenBank/DDBJ whole genome shotgun (WGS) entry which is preliminary data.</text>
</comment>
<feature type="compositionally biased region" description="Polar residues" evidence="1">
    <location>
        <begin position="11"/>
        <end position="20"/>
    </location>
</feature>
<reference evidence="2 3" key="1">
    <citation type="submission" date="2017-01" db="EMBL/GenBank/DDBJ databases">
        <title>Draft genome sequence of Diplodia seriata F98.1, a fungal species involved in grapevine trunk diseases.</title>
        <authorList>
            <person name="Robert-Siegwald G."/>
            <person name="Vallet J."/>
            <person name="Abou-Mansour E."/>
            <person name="Xu J."/>
            <person name="Rey P."/>
            <person name="Bertsch C."/>
            <person name="Rego C."/>
            <person name="Larignon P."/>
            <person name="Fontaine F."/>
            <person name="Lebrun M.-H."/>
        </authorList>
    </citation>
    <scope>NUCLEOTIDE SEQUENCE [LARGE SCALE GENOMIC DNA]</scope>
    <source>
        <strain evidence="2 3">F98.1</strain>
    </source>
</reference>
<dbReference type="GO" id="GO:0140580">
    <property type="term" value="F:mitochondrion autophagosome adaptor activity"/>
    <property type="evidence" value="ECO:0007669"/>
    <property type="project" value="InterPro"/>
</dbReference>
<dbReference type="Pfam" id="PF08589">
    <property type="entry name" value="ATG43"/>
    <property type="match status" value="1"/>
</dbReference>
<dbReference type="OrthoDB" id="2430343at2759"/>
<dbReference type="PANTHER" id="PTHR38699:SF1">
    <property type="entry name" value="MITOPHAGY RECEPTOR ATG43"/>
    <property type="match status" value="1"/>
</dbReference>
<dbReference type="GO" id="GO:0000423">
    <property type="term" value="P:mitophagy"/>
    <property type="evidence" value="ECO:0007669"/>
    <property type="project" value="InterPro"/>
</dbReference>
<dbReference type="InterPro" id="IPR013898">
    <property type="entry name" value="Atg43"/>
</dbReference>
<dbReference type="STRING" id="420778.A0A1S8B6D1"/>
<organism evidence="2 3">
    <name type="scientific">Diplodia seriata</name>
    <dbReference type="NCBI Taxonomy" id="420778"/>
    <lineage>
        <taxon>Eukaryota</taxon>
        <taxon>Fungi</taxon>
        <taxon>Dikarya</taxon>
        <taxon>Ascomycota</taxon>
        <taxon>Pezizomycotina</taxon>
        <taxon>Dothideomycetes</taxon>
        <taxon>Dothideomycetes incertae sedis</taxon>
        <taxon>Botryosphaeriales</taxon>
        <taxon>Botryosphaeriaceae</taxon>
        <taxon>Diplodia</taxon>
    </lineage>
</organism>
<dbReference type="EMBL" id="MSZU01000113">
    <property type="protein sequence ID" value="OMP82751.1"/>
    <property type="molecule type" value="Genomic_DNA"/>
</dbReference>
<sequence length="190" mass="21379">MAAPGPLEVASTIQTASIQRDPSPHHDINPSTAASTREPVHVHPASSSDVDDDEIPLSALHPAPRPRGRHGHGTHLPPLPDLRFEQSYLKSIERCESSWGVAYVTLRDQLLLPLLQGTLWTLLLSGWRHWNRASQLSGASVGARVRRWWWRVNDWKMPKMHVRTPEQVAEHVKDVSARFIRVCVAGLGWR</sequence>
<dbReference type="AlphaFoldDB" id="A0A1S8B6D1"/>
<dbReference type="PANTHER" id="PTHR38699">
    <property type="entry name" value="CHROMOSOME 1, WHOLE GENOME SHOTGUN SEQUENCE"/>
    <property type="match status" value="1"/>
</dbReference>
<evidence type="ECO:0008006" key="4">
    <source>
        <dbReference type="Google" id="ProtNLM"/>
    </source>
</evidence>
<proteinExistence type="predicted"/>
<name>A0A1S8B6D1_9PEZI</name>